<dbReference type="Gene3D" id="2.60.220.50">
    <property type="match status" value="1"/>
</dbReference>
<keyword evidence="7" id="KW-0677">Repeat</keyword>
<dbReference type="InterPro" id="IPR057244">
    <property type="entry name" value="GAIN_B"/>
</dbReference>
<evidence type="ECO:0000259" key="12">
    <source>
        <dbReference type="PROSITE" id="PS50221"/>
    </source>
</evidence>
<dbReference type="PRINTS" id="PR00249">
    <property type="entry name" value="GPCRSECRETIN"/>
</dbReference>
<feature type="transmembrane region" description="Helical" evidence="11">
    <location>
        <begin position="1144"/>
        <end position="1165"/>
    </location>
</feature>
<dbReference type="EMBL" id="OX597842">
    <property type="protein sequence ID" value="CAI9743655.1"/>
    <property type="molecule type" value="Genomic_DNA"/>
</dbReference>
<dbReference type="GO" id="GO:0005886">
    <property type="term" value="C:plasma membrane"/>
    <property type="evidence" value="ECO:0007669"/>
    <property type="project" value="UniProtKB-SubCell"/>
</dbReference>
<dbReference type="FunFam" id="3.80.10.10:FF:001438">
    <property type="entry name" value="Uncharacterized protein"/>
    <property type="match status" value="1"/>
</dbReference>
<name>A0AA36C0F2_OCTVU</name>
<evidence type="ECO:0000259" key="13">
    <source>
        <dbReference type="PROSITE" id="PS50227"/>
    </source>
</evidence>
<evidence type="ECO:0000256" key="4">
    <source>
        <dbReference type="ARBA" id="ARBA00022614"/>
    </source>
</evidence>
<dbReference type="InterPro" id="IPR001879">
    <property type="entry name" value="GPCR_2_extracellular_dom"/>
</dbReference>
<feature type="transmembrane region" description="Helical" evidence="11">
    <location>
        <begin position="1063"/>
        <end position="1080"/>
    </location>
</feature>
<dbReference type="SUPFAM" id="SSF81321">
    <property type="entry name" value="Family A G protein-coupled receptor-like"/>
    <property type="match status" value="1"/>
</dbReference>
<reference evidence="15" key="1">
    <citation type="submission" date="2023-08" db="EMBL/GenBank/DDBJ databases">
        <authorList>
            <person name="Alioto T."/>
            <person name="Alioto T."/>
            <person name="Gomez Garrido J."/>
        </authorList>
    </citation>
    <scope>NUCLEOTIDE SEQUENCE</scope>
</reference>
<feature type="transmembrane region" description="Helical" evidence="11">
    <location>
        <begin position="988"/>
        <end position="1007"/>
    </location>
</feature>
<evidence type="ECO:0000259" key="14">
    <source>
        <dbReference type="PROSITE" id="PS50261"/>
    </source>
</evidence>
<dbReference type="SUPFAM" id="SSF52058">
    <property type="entry name" value="L domain-like"/>
    <property type="match status" value="1"/>
</dbReference>
<dbReference type="InterPro" id="IPR003591">
    <property type="entry name" value="Leu-rich_rpt_typical-subtyp"/>
</dbReference>
<feature type="transmembrane region" description="Helical" evidence="11">
    <location>
        <begin position="1100"/>
        <end position="1123"/>
    </location>
</feature>
<sequence>MDCLETVLLVRIWNIIHLRFNSRYKAFQGVEVDLDNVVDLTDVLRNFLKSLRNRYGELSLDAIDMCENTDRKVTIDVCSIRKWIFGGDEVDCRNLSLTSVPQNIGQNVSALDLSYNAIEKIENGSFGNLSSLGILKLINNTIAIIEHGSFEGLTNLMTLYLNHNAIVKIENGSFANLPNLRELDLSNNTIVKIEKGSFANLPSLKILRLANNAIVKIEKGSFANLPNLKTLYLTYNKIAIIEHGSFEGLTSLEKLILANNEIAIIEHGSFEGLINLKKLNLANNKMAIIEHGSFEGLTNLQRLNLSYNRLQKFDGAFSYLSSIYEIDLRNNTDMMCGCQLPAMSNYIKSTYKRTVTILGKCHTNLGSKDKLISIMEYSQCKGKTLFQKNLQCQTCSGMTCDYFEMRSCPGLLPLCQYGLSVDGSTLKFQRSCSTYNNCLEAFRNNSLTCKNWSNGTACVACCRDNLCNKNDFPGWTHSFELHLIYTVDAYSTFKKLTENENTTENVSRAVEHELLTLTGVFKVEYCSSEKSSVVFTLYCTVLIGSTKDRVLQNIYKILNTSQTLRNSGMKQVKVNSKSEMFCNEDTSTNNGAFKWPMTKVGTNATIRCHANVATRHCSSRTSPYMTSRKCSPFTGVWQEPDMSQCNNTEWITRELKNITIKDNDEENFELVSTKLLNISEKSVYFKKEDVDLVVKVLEKMVPLTWNVSVNITLNNVLPSINNMINTPEKILGGEPSKRIVNRMLDIIETIPEQIPLGEQSVTALYSNLGIGAAKVEKDTFNGLTYAVSYGTNETEARTDIHQDSDLQVDDTMDFISLPKSLLKHMNCEELLNLSRISMVCLLDDKLYRVQHKSNIKANTKINSHIFAVNIPNVHEPVTNLDEPIRISLHVTDPNAINPQCVFWDESSEHWSTKGCNMSRYVPGKKVFCSCYHLTSFAILMDVYQNVKNSQLLSILSNIGSGISFVCLILTVIIHVYSKTLWKVMASKILVNLCISLAATYLTFLAGFKAYSTEITAICKAAAALLHYFLLTSFIWMAVEALHIFLGVVVVFNTYQPSFIKKCSIFVWGIPAVIVIITLAINNTNNYIKSEQACWLSSTAFYAALLAPVALILLFNITMFSLVMRSLNSMQNDKKFEHKPKKVRVFGIVGLCFLLGFPWLLPFFGFGEAAEVFHFLFAIFTPLQGMFIFLCYCIYKKDTRDVICLFVCKRKTWELWEDPKNIKVQAPVMKK</sequence>
<feature type="transmembrane region" description="Helical" evidence="11">
    <location>
        <begin position="1027"/>
        <end position="1051"/>
    </location>
</feature>
<dbReference type="Proteomes" id="UP001162480">
    <property type="component" value="Chromosome 29"/>
</dbReference>
<evidence type="ECO:0000256" key="11">
    <source>
        <dbReference type="SAM" id="Phobius"/>
    </source>
</evidence>
<evidence type="ECO:0000256" key="3">
    <source>
        <dbReference type="ARBA" id="ARBA00022475"/>
    </source>
</evidence>
<feature type="domain" description="GAIN-B" evidence="12">
    <location>
        <begin position="778"/>
        <end position="946"/>
    </location>
</feature>
<dbReference type="InterPro" id="IPR001611">
    <property type="entry name" value="Leu-rich_rpt"/>
</dbReference>
<dbReference type="PROSITE" id="PS50261">
    <property type="entry name" value="G_PROTEIN_RECEP_F2_4"/>
    <property type="match status" value="1"/>
</dbReference>
<evidence type="ECO:0000256" key="8">
    <source>
        <dbReference type="ARBA" id="ARBA00022989"/>
    </source>
</evidence>
<dbReference type="CDD" id="cd15040">
    <property type="entry name" value="7tmB2_Adhesion"/>
    <property type="match status" value="1"/>
</dbReference>
<keyword evidence="6" id="KW-0732">Signal</keyword>
<dbReference type="InterPro" id="IPR017981">
    <property type="entry name" value="GPCR_2-like_7TM"/>
</dbReference>
<dbReference type="SMART" id="SM00303">
    <property type="entry name" value="GPS"/>
    <property type="match status" value="1"/>
</dbReference>
<keyword evidence="8 11" id="KW-1133">Transmembrane helix</keyword>
<evidence type="ECO:0000313" key="15">
    <source>
        <dbReference type="EMBL" id="CAI9743655.1"/>
    </source>
</evidence>
<dbReference type="PROSITE" id="PS50227">
    <property type="entry name" value="G_PROTEIN_RECEP_F2_3"/>
    <property type="match status" value="1"/>
</dbReference>
<feature type="domain" description="G-protein coupled receptors family 2 profile 1" evidence="13">
    <location>
        <begin position="578"/>
        <end position="649"/>
    </location>
</feature>
<keyword evidence="3" id="KW-1003">Cell membrane</keyword>
<dbReference type="SMART" id="SM00369">
    <property type="entry name" value="LRR_TYP"/>
    <property type="match status" value="9"/>
</dbReference>
<dbReference type="PROSITE" id="PS50221">
    <property type="entry name" value="GAIN_B"/>
    <property type="match status" value="1"/>
</dbReference>
<comment type="subcellular location">
    <subcellularLocation>
        <location evidence="2">Cell membrane</location>
    </subcellularLocation>
    <subcellularLocation>
        <location evidence="1">Membrane</location>
        <topology evidence="1">Multi-pass membrane protein</topology>
    </subcellularLocation>
</comment>
<dbReference type="PANTHER" id="PTHR45692">
    <property type="entry name" value="G_PROTEIN_RECEP_F2_4 DOMAIN-CONTAINING PROTEIN"/>
    <property type="match status" value="1"/>
</dbReference>
<organism evidence="15 16">
    <name type="scientific">Octopus vulgaris</name>
    <name type="common">Common octopus</name>
    <dbReference type="NCBI Taxonomy" id="6645"/>
    <lineage>
        <taxon>Eukaryota</taxon>
        <taxon>Metazoa</taxon>
        <taxon>Spiralia</taxon>
        <taxon>Lophotrochozoa</taxon>
        <taxon>Mollusca</taxon>
        <taxon>Cephalopoda</taxon>
        <taxon>Coleoidea</taxon>
        <taxon>Octopodiformes</taxon>
        <taxon>Octopoda</taxon>
        <taxon>Incirrata</taxon>
        <taxon>Octopodidae</taxon>
        <taxon>Octopus</taxon>
    </lineage>
</organism>
<evidence type="ECO:0000256" key="5">
    <source>
        <dbReference type="ARBA" id="ARBA00022692"/>
    </source>
</evidence>
<protein>
    <submittedName>
        <fullName evidence="15">Adhesion G-protein coupled receptor G6-like</fullName>
    </submittedName>
</protein>
<keyword evidence="4" id="KW-0433">Leucine-rich repeat</keyword>
<evidence type="ECO:0000256" key="6">
    <source>
        <dbReference type="ARBA" id="ARBA00022729"/>
    </source>
</evidence>
<evidence type="ECO:0000256" key="7">
    <source>
        <dbReference type="ARBA" id="ARBA00022737"/>
    </source>
</evidence>
<evidence type="ECO:0000256" key="9">
    <source>
        <dbReference type="ARBA" id="ARBA00023136"/>
    </source>
</evidence>
<dbReference type="Pfam" id="PF01825">
    <property type="entry name" value="GPS"/>
    <property type="match status" value="1"/>
</dbReference>
<evidence type="ECO:0000256" key="1">
    <source>
        <dbReference type="ARBA" id="ARBA00004141"/>
    </source>
</evidence>
<dbReference type="PROSITE" id="PS51450">
    <property type="entry name" value="LRR"/>
    <property type="match status" value="4"/>
</dbReference>
<keyword evidence="16" id="KW-1185">Reference proteome</keyword>
<proteinExistence type="predicted"/>
<accession>A0AA36C0F2</accession>
<evidence type="ECO:0000256" key="10">
    <source>
        <dbReference type="ARBA" id="ARBA00023157"/>
    </source>
</evidence>
<gene>
    <name evidence="15" type="ORF">OCTVUL_1B006605</name>
</gene>
<dbReference type="PANTHER" id="PTHR45692:SF1">
    <property type="entry name" value="G-PROTEIN COUPLED RECEPTORS FAMILY 2 PROFILE 2 DOMAIN-CONTAINING PROTEIN"/>
    <property type="match status" value="1"/>
</dbReference>
<keyword evidence="5 11" id="KW-0812">Transmembrane</keyword>
<dbReference type="GO" id="GO:0007166">
    <property type="term" value="P:cell surface receptor signaling pathway"/>
    <property type="evidence" value="ECO:0007669"/>
    <property type="project" value="InterPro"/>
</dbReference>
<feature type="transmembrane region" description="Helical" evidence="11">
    <location>
        <begin position="954"/>
        <end position="976"/>
    </location>
</feature>
<evidence type="ECO:0000313" key="16">
    <source>
        <dbReference type="Proteomes" id="UP001162480"/>
    </source>
</evidence>
<dbReference type="Gene3D" id="1.20.1070.10">
    <property type="entry name" value="Rhodopsin 7-helix transmembrane proteins"/>
    <property type="match status" value="1"/>
</dbReference>
<dbReference type="InterPro" id="IPR046338">
    <property type="entry name" value="GAIN_dom_sf"/>
</dbReference>
<dbReference type="AlphaFoldDB" id="A0AA36C0F2"/>
<dbReference type="InterPro" id="IPR032675">
    <property type="entry name" value="LRR_dom_sf"/>
</dbReference>
<dbReference type="Pfam" id="PF00002">
    <property type="entry name" value="7tm_2"/>
    <property type="match status" value="1"/>
</dbReference>
<keyword evidence="10" id="KW-1015">Disulfide bond</keyword>
<dbReference type="GO" id="GO:0004930">
    <property type="term" value="F:G protein-coupled receptor activity"/>
    <property type="evidence" value="ECO:0007669"/>
    <property type="project" value="InterPro"/>
</dbReference>
<feature type="domain" description="G-protein coupled receptors family 2 profile 2" evidence="14">
    <location>
        <begin position="952"/>
        <end position="1195"/>
    </location>
</feature>
<dbReference type="Pfam" id="PF13855">
    <property type="entry name" value="LRR_8"/>
    <property type="match status" value="2"/>
</dbReference>
<dbReference type="InterPro" id="IPR000203">
    <property type="entry name" value="GPS"/>
</dbReference>
<keyword evidence="9 11" id="KW-0472">Membrane</keyword>
<dbReference type="Gene3D" id="3.80.10.10">
    <property type="entry name" value="Ribonuclease Inhibitor"/>
    <property type="match status" value="2"/>
</dbReference>
<evidence type="ECO:0000256" key="2">
    <source>
        <dbReference type="ARBA" id="ARBA00004236"/>
    </source>
</evidence>
<dbReference type="SMART" id="SM00365">
    <property type="entry name" value="LRR_SD22"/>
    <property type="match status" value="6"/>
</dbReference>
<feature type="transmembrane region" description="Helical" evidence="11">
    <location>
        <begin position="1171"/>
        <end position="1194"/>
    </location>
</feature>
<dbReference type="InterPro" id="IPR000832">
    <property type="entry name" value="GPCR_2_secretin-like"/>
</dbReference>